<keyword evidence="1" id="KW-1133">Transmembrane helix</keyword>
<dbReference type="Proteomes" id="UP001605036">
    <property type="component" value="Unassembled WGS sequence"/>
</dbReference>
<keyword evidence="3" id="KW-1185">Reference proteome</keyword>
<evidence type="ECO:0000313" key="3">
    <source>
        <dbReference type="Proteomes" id="UP001605036"/>
    </source>
</evidence>
<name>A0ABD1ZIN1_9MARC</name>
<evidence type="ECO:0000313" key="2">
    <source>
        <dbReference type="EMBL" id="KAL2650094.1"/>
    </source>
</evidence>
<keyword evidence="1" id="KW-0812">Transmembrane</keyword>
<dbReference type="AlphaFoldDB" id="A0ABD1ZIN1"/>
<accession>A0ABD1ZIN1</accession>
<dbReference type="EMBL" id="JBHFFA010000001">
    <property type="protein sequence ID" value="KAL2650094.1"/>
    <property type="molecule type" value="Genomic_DNA"/>
</dbReference>
<reference evidence="2 3" key="1">
    <citation type="submission" date="2024-09" db="EMBL/GenBank/DDBJ databases">
        <title>Chromosome-scale assembly of Riccia fluitans.</title>
        <authorList>
            <person name="Paukszto L."/>
            <person name="Sawicki J."/>
            <person name="Karawczyk K."/>
            <person name="Piernik-Szablinska J."/>
            <person name="Szczecinska M."/>
            <person name="Mazdziarz M."/>
        </authorList>
    </citation>
    <scope>NUCLEOTIDE SEQUENCE [LARGE SCALE GENOMIC DNA]</scope>
    <source>
        <strain evidence="2">Rf_01</strain>
        <tissue evidence="2">Aerial parts of the thallus</tissue>
    </source>
</reference>
<keyword evidence="1" id="KW-0472">Membrane</keyword>
<gene>
    <name evidence="2" type="ORF">R1flu_018222</name>
</gene>
<sequence length="94" mass="10607">MNYRDLVDTGSWPSQASVASALKPMGQPTSSPYERSSVPSIRRELAQGKTSASEFYVFVTRSKAFNKPAFRVLFFYLAFCLCVLAFIKHARWSC</sequence>
<feature type="transmembrane region" description="Helical" evidence="1">
    <location>
        <begin position="69"/>
        <end position="87"/>
    </location>
</feature>
<proteinExistence type="predicted"/>
<protein>
    <submittedName>
        <fullName evidence="2">Uncharacterized protein</fullName>
    </submittedName>
</protein>
<organism evidence="2 3">
    <name type="scientific">Riccia fluitans</name>
    <dbReference type="NCBI Taxonomy" id="41844"/>
    <lineage>
        <taxon>Eukaryota</taxon>
        <taxon>Viridiplantae</taxon>
        <taxon>Streptophyta</taxon>
        <taxon>Embryophyta</taxon>
        <taxon>Marchantiophyta</taxon>
        <taxon>Marchantiopsida</taxon>
        <taxon>Marchantiidae</taxon>
        <taxon>Marchantiales</taxon>
        <taxon>Ricciaceae</taxon>
        <taxon>Riccia</taxon>
    </lineage>
</organism>
<evidence type="ECO:0000256" key="1">
    <source>
        <dbReference type="SAM" id="Phobius"/>
    </source>
</evidence>
<comment type="caution">
    <text evidence="2">The sequence shown here is derived from an EMBL/GenBank/DDBJ whole genome shotgun (WGS) entry which is preliminary data.</text>
</comment>